<sequence>MDEGTFLTEKEVAELTGIKTGRNERGVTIRREQLQMAQLRLMGIPFHENARGRPMIFRAVALGLVPASAAKPKAWSPRAIR</sequence>
<name>A0A171KSD0_9BURK</name>
<accession>A0A171KSD0</accession>
<comment type="caution">
    <text evidence="2">The sequence shown here is derived from an EMBL/GenBank/DDBJ whole genome shotgun (WGS) entry which is preliminary data.</text>
</comment>
<evidence type="ECO:0000313" key="2">
    <source>
        <dbReference type="EMBL" id="KKO71797.1"/>
    </source>
</evidence>
<dbReference type="Proteomes" id="UP000078084">
    <property type="component" value="Unassembled WGS sequence"/>
</dbReference>
<dbReference type="RefSeq" id="WP_068370761.1">
    <property type="nucleotide sequence ID" value="NZ_JANKLF010000003.1"/>
</dbReference>
<proteinExistence type="predicted"/>
<evidence type="ECO:0000259" key="1">
    <source>
        <dbReference type="Pfam" id="PF13986"/>
    </source>
</evidence>
<dbReference type="Pfam" id="PF13986">
    <property type="entry name" value="DUF4224"/>
    <property type="match status" value="1"/>
</dbReference>
<dbReference type="InterPro" id="IPR025319">
    <property type="entry name" value="DUF4224"/>
</dbReference>
<keyword evidence="3" id="KW-1185">Reference proteome</keyword>
<dbReference type="AlphaFoldDB" id="A0A171KSD0"/>
<reference evidence="2 3" key="1">
    <citation type="submission" date="2015-04" db="EMBL/GenBank/DDBJ databases">
        <title>Genome sequence of Kerstersia gyiorum CG1.</title>
        <authorList>
            <person name="Greninger A.L."/>
            <person name="Kozyreva V."/>
            <person name="Chaturvedi V."/>
        </authorList>
    </citation>
    <scope>NUCLEOTIDE SEQUENCE [LARGE SCALE GENOMIC DNA]</scope>
    <source>
        <strain evidence="2 3">CG1</strain>
    </source>
</reference>
<dbReference type="STRING" id="206506.AAV32_09465"/>
<evidence type="ECO:0000313" key="3">
    <source>
        <dbReference type="Proteomes" id="UP000078084"/>
    </source>
</evidence>
<feature type="domain" description="DUF4224" evidence="1">
    <location>
        <begin position="30"/>
        <end position="58"/>
    </location>
</feature>
<dbReference type="EMBL" id="LBNE01000005">
    <property type="protein sequence ID" value="KKO71797.1"/>
    <property type="molecule type" value="Genomic_DNA"/>
</dbReference>
<organism evidence="2 3">
    <name type="scientific">Kerstersia gyiorum</name>
    <dbReference type="NCBI Taxonomy" id="206506"/>
    <lineage>
        <taxon>Bacteria</taxon>
        <taxon>Pseudomonadati</taxon>
        <taxon>Pseudomonadota</taxon>
        <taxon>Betaproteobacteria</taxon>
        <taxon>Burkholderiales</taxon>
        <taxon>Alcaligenaceae</taxon>
        <taxon>Kerstersia</taxon>
    </lineage>
</organism>
<gene>
    <name evidence="2" type="ORF">AAV32_09465</name>
</gene>
<protein>
    <recommendedName>
        <fullName evidence="1">DUF4224 domain-containing protein</fullName>
    </recommendedName>
</protein>